<dbReference type="PANTHER" id="PTHR14097:SF9">
    <property type="entry name" value="EPIMERASE, PUTATIVE (AFU_ORTHOLOGUE AFUA_8G07320)-RELATED"/>
    <property type="match status" value="1"/>
</dbReference>
<organism evidence="3 4">
    <name type="scientific">Xylaria hypoxylon</name>
    <dbReference type="NCBI Taxonomy" id="37992"/>
    <lineage>
        <taxon>Eukaryota</taxon>
        <taxon>Fungi</taxon>
        <taxon>Dikarya</taxon>
        <taxon>Ascomycota</taxon>
        <taxon>Pezizomycotina</taxon>
        <taxon>Sordariomycetes</taxon>
        <taxon>Xylariomycetidae</taxon>
        <taxon>Xylariales</taxon>
        <taxon>Xylariaceae</taxon>
        <taxon>Xylaria</taxon>
    </lineage>
</organism>
<dbReference type="Proteomes" id="UP000297716">
    <property type="component" value="Unassembled WGS sequence"/>
</dbReference>
<evidence type="ECO:0000256" key="1">
    <source>
        <dbReference type="SAM" id="MobiDB-lite"/>
    </source>
</evidence>
<feature type="region of interest" description="Disordered" evidence="1">
    <location>
        <begin position="149"/>
        <end position="180"/>
    </location>
</feature>
<evidence type="ECO:0000256" key="2">
    <source>
        <dbReference type="SAM" id="Phobius"/>
    </source>
</evidence>
<feature type="transmembrane region" description="Helical" evidence="2">
    <location>
        <begin position="216"/>
        <end position="232"/>
    </location>
</feature>
<dbReference type="SUPFAM" id="SSF51735">
    <property type="entry name" value="NAD(P)-binding Rossmann-fold domains"/>
    <property type="match status" value="1"/>
</dbReference>
<dbReference type="PANTHER" id="PTHR14097">
    <property type="entry name" value="OXIDOREDUCTASE HTATIP2"/>
    <property type="match status" value="1"/>
</dbReference>
<evidence type="ECO:0000313" key="3">
    <source>
        <dbReference type="EMBL" id="TGJ82739.1"/>
    </source>
</evidence>
<sequence length="454" mass="49281">MLTTISLAPSCLTETWLSSSVGATTQPGVVLGKPHDPNCWPGNRDLTTTISPAICPYGYTSACDIVDASRRDDTETVWACCPSHFWCDGGIFSCVKSLVEGSTNTYTAIDTDIFGNTITTQIMKTDGINAHSIRVAFHSSDILDHLSPTSGPSLSNPTPARTLTSPFPTASSEPAPTAPNPEVWPAGAWVGIGVGVTIGAIILLSSVVWIDTNLHFIFHLLSTPIIVISHFSKMKVLITGASGSIGGECLTQCLSNPDISTVVAFVRRDLPAEISSHPKLKCVLIKDFSQWPEDVLQAHADAAGIIWAMGSYKGSRTADLEYPLAFLESMARVLETKPTRSQFRYVHLGGMFTCHDQEKKLWFLEYPRKIRGLGEAKALEFGDSHDDTWRIFIARPGGVATREMMGSRTIASILGENWCVRIEELGAFMAYLAIHGEGESSVIENMGDERVDEV</sequence>
<comment type="caution">
    <text evidence="3">The sequence shown here is derived from an EMBL/GenBank/DDBJ whole genome shotgun (WGS) entry which is preliminary data.</text>
</comment>
<keyword evidence="4" id="KW-1185">Reference proteome</keyword>
<keyword evidence="2" id="KW-0812">Transmembrane</keyword>
<dbReference type="AlphaFoldDB" id="A0A4Z0YEP4"/>
<dbReference type="InterPro" id="IPR036291">
    <property type="entry name" value="NAD(P)-bd_dom_sf"/>
</dbReference>
<protein>
    <recommendedName>
        <fullName evidence="5">NAD(P)-binding domain-containing protein</fullName>
    </recommendedName>
</protein>
<gene>
    <name evidence="3" type="ORF">E0Z10_g6032</name>
</gene>
<dbReference type="OrthoDB" id="4161186at2759"/>
<evidence type="ECO:0008006" key="5">
    <source>
        <dbReference type="Google" id="ProtNLM"/>
    </source>
</evidence>
<dbReference type="EMBL" id="SKBN01000117">
    <property type="protein sequence ID" value="TGJ82739.1"/>
    <property type="molecule type" value="Genomic_DNA"/>
</dbReference>
<accession>A0A4Z0YEP4</accession>
<proteinExistence type="predicted"/>
<keyword evidence="2" id="KW-0472">Membrane</keyword>
<feature type="transmembrane region" description="Helical" evidence="2">
    <location>
        <begin position="188"/>
        <end position="210"/>
    </location>
</feature>
<reference evidence="3 4" key="1">
    <citation type="submission" date="2019-03" db="EMBL/GenBank/DDBJ databases">
        <title>Draft genome sequence of Xylaria hypoxylon DSM 108379, a ubiquitous saprotrophic-parasitic fungi on hardwood.</title>
        <authorList>
            <person name="Buettner E."/>
            <person name="Leonhardt S."/>
            <person name="Gebauer A.M."/>
            <person name="Liers C."/>
            <person name="Hofrichter M."/>
            <person name="Kellner H."/>
        </authorList>
    </citation>
    <scope>NUCLEOTIDE SEQUENCE [LARGE SCALE GENOMIC DNA]</scope>
    <source>
        <strain evidence="3 4">DSM 108379</strain>
    </source>
</reference>
<name>A0A4Z0YEP4_9PEZI</name>
<feature type="compositionally biased region" description="Polar residues" evidence="1">
    <location>
        <begin position="149"/>
        <end position="163"/>
    </location>
</feature>
<dbReference type="STRING" id="37992.A0A4Z0YEP4"/>
<dbReference type="Gene3D" id="3.40.50.720">
    <property type="entry name" value="NAD(P)-binding Rossmann-like Domain"/>
    <property type="match status" value="1"/>
</dbReference>
<feature type="compositionally biased region" description="Low complexity" evidence="1">
    <location>
        <begin position="164"/>
        <end position="175"/>
    </location>
</feature>
<evidence type="ECO:0000313" key="4">
    <source>
        <dbReference type="Proteomes" id="UP000297716"/>
    </source>
</evidence>
<keyword evidence="2" id="KW-1133">Transmembrane helix</keyword>